<name>A0A9N9PMR7_9GLOM</name>
<sequence>GLVNSKNGLENELEDLIDCYLEIPTIWTPKLDIPEEPKPAEMKESKASDYHQKSPK</sequence>
<reference evidence="2" key="1">
    <citation type="submission" date="2021-06" db="EMBL/GenBank/DDBJ databases">
        <authorList>
            <person name="Kallberg Y."/>
            <person name="Tangrot J."/>
            <person name="Rosling A."/>
        </authorList>
    </citation>
    <scope>NUCLEOTIDE SEQUENCE</scope>
    <source>
        <strain evidence="2">FL966</strain>
    </source>
</reference>
<dbReference type="AlphaFoldDB" id="A0A9N9PMR7"/>
<feature type="non-terminal residue" evidence="2">
    <location>
        <position position="56"/>
    </location>
</feature>
<evidence type="ECO:0000313" key="3">
    <source>
        <dbReference type="Proteomes" id="UP000789759"/>
    </source>
</evidence>
<dbReference type="Proteomes" id="UP000789759">
    <property type="component" value="Unassembled WGS sequence"/>
</dbReference>
<accession>A0A9N9PMR7</accession>
<evidence type="ECO:0000256" key="1">
    <source>
        <dbReference type="SAM" id="MobiDB-lite"/>
    </source>
</evidence>
<evidence type="ECO:0000313" key="2">
    <source>
        <dbReference type="EMBL" id="CAG8835665.1"/>
    </source>
</evidence>
<proteinExistence type="predicted"/>
<feature type="region of interest" description="Disordered" evidence="1">
    <location>
        <begin position="31"/>
        <end position="56"/>
    </location>
</feature>
<feature type="compositionally biased region" description="Basic and acidic residues" evidence="1">
    <location>
        <begin position="32"/>
        <end position="56"/>
    </location>
</feature>
<organism evidence="2 3">
    <name type="scientific">Cetraspora pellucida</name>
    <dbReference type="NCBI Taxonomy" id="1433469"/>
    <lineage>
        <taxon>Eukaryota</taxon>
        <taxon>Fungi</taxon>
        <taxon>Fungi incertae sedis</taxon>
        <taxon>Mucoromycota</taxon>
        <taxon>Glomeromycotina</taxon>
        <taxon>Glomeromycetes</taxon>
        <taxon>Diversisporales</taxon>
        <taxon>Gigasporaceae</taxon>
        <taxon>Cetraspora</taxon>
    </lineage>
</organism>
<comment type="caution">
    <text evidence="2">The sequence shown here is derived from an EMBL/GenBank/DDBJ whole genome shotgun (WGS) entry which is preliminary data.</text>
</comment>
<protein>
    <submittedName>
        <fullName evidence="2">9390_t:CDS:1</fullName>
    </submittedName>
</protein>
<dbReference type="EMBL" id="CAJVQA010076587">
    <property type="protein sequence ID" value="CAG8835665.1"/>
    <property type="molecule type" value="Genomic_DNA"/>
</dbReference>
<gene>
    <name evidence="2" type="ORF">CPELLU_LOCUS21270</name>
</gene>
<keyword evidence="3" id="KW-1185">Reference proteome</keyword>
<feature type="non-terminal residue" evidence="2">
    <location>
        <position position="1"/>
    </location>
</feature>